<feature type="chain" id="PRO_5032796490" evidence="1">
    <location>
        <begin position="21"/>
        <end position="165"/>
    </location>
</feature>
<feature type="signal peptide" evidence="1">
    <location>
        <begin position="1"/>
        <end position="20"/>
    </location>
</feature>
<evidence type="ECO:0000313" key="2">
    <source>
        <dbReference type="EMBL" id="MXO50717.1"/>
    </source>
</evidence>
<dbReference type="OrthoDB" id="7409556at2"/>
<dbReference type="AlphaFoldDB" id="A0A844XZU3"/>
<accession>A0A844XZU3</accession>
<organism evidence="2 3">
    <name type="scientific">Qipengyuania gaetbuli</name>
    <dbReference type="NCBI Taxonomy" id="266952"/>
    <lineage>
        <taxon>Bacteria</taxon>
        <taxon>Pseudomonadati</taxon>
        <taxon>Pseudomonadota</taxon>
        <taxon>Alphaproteobacteria</taxon>
        <taxon>Sphingomonadales</taxon>
        <taxon>Erythrobacteraceae</taxon>
        <taxon>Qipengyuania</taxon>
    </lineage>
</organism>
<keyword evidence="1" id="KW-0732">Signal</keyword>
<dbReference type="RefSeq" id="WP_160607290.1">
    <property type="nucleotide sequence ID" value="NZ_WTYF01000004.1"/>
</dbReference>
<evidence type="ECO:0000256" key="1">
    <source>
        <dbReference type="SAM" id="SignalP"/>
    </source>
</evidence>
<comment type="caution">
    <text evidence="2">The sequence shown here is derived from an EMBL/GenBank/DDBJ whole genome shotgun (WGS) entry which is preliminary data.</text>
</comment>
<dbReference type="EMBL" id="WTYF01000004">
    <property type="protein sequence ID" value="MXO50717.1"/>
    <property type="molecule type" value="Genomic_DNA"/>
</dbReference>
<evidence type="ECO:0000313" key="3">
    <source>
        <dbReference type="Proteomes" id="UP000444185"/>
    </source>
</evidence>
<protein>
    <submittedName>
        <fullName evidence="2">Uncharacterized protein</fullName>
    </submittedName>
</protein>
<gene>
    <name evidence="2" type="ORF">GRI42_05285</name>
</gene>
<dbReference type="Proteomes" id="UP000444185">
    <property type="component" value="Unassembled WGS sequence"/>
</dbReference>
<proteinExistence type="predicted"/>
<sequence length="165" mass="17931">MKTLRFLPFLALAAAAPAAAQDKPATAFQIVDAIEACKQITTPTWLDLDSLSDHGWRPYRKAAGRRAQVVRGAYEKVGNEALIIISKEELKTKACVVFAKLDNTSDYGPTAQGVSQIVGMPTRAEGPTYFWSLGDGMNMRVDPAGDRDKPIARFEITATAEETAE</sequence>
<keyword evidence="3" id="KW-1185">Reference proteome</keyword>
<name>A0A844XZU3_9SPHN</name>
<reference evidence="2 3" key="1">
    <citation type="submission" date="2019-12" db="EMBL/GenBank/DDBJ databases">
        <title>Genomic-based taxomic classification of the family Erythrobacteraceae.</title>
        <authorList>
            <person name="Xu L."/>
        </authorList>
    </citation>
    <scope>NUCLEOTIDE SEQUENCE [LARGE SCALE GENOMIC DNA]</scope>
    <source>
        <strain evidence="2 3">DSM 16225</strain>
    </source>
</reference>